<organism evidence="3">
    <name type="scientific">Angiostrongylus costaricensis</name>
    <name type="common">Nematode worm</name>
    <dbReference type="NCBI Taxonomy" id="334426"/>
    <lineage>
        <taxon>Eukaryota</taxon>
        <taxon>Metazoa</taxon>
        <taxon>Ecdysozoa</taxon>
        <taxon>Nematoda</taxon>
        <taxon>Chromadorea</taxon>
        <taxon>Rhabditida</taxon>
        <taxon>Rhabditina</taxon>
        <taxon>Rhabditomorpha</taxon>
        <taxon>Strongyloidea</taxon>
        <taxon>Metastrongylidae</taxon>
        <taxon>Angiostrongylus</taxon>
    </lineage>
</organism>
<dbReference type="Proteomes" id="UP000267027">
    <property type="component" value="Unassembled WGS sequence"/>
</dbReference>
<dbReference type="GO" id="GO:0005615">
    <property type="term" value="C:extracellular space"/>
    <property type="evidence" value="ECO:0007669"/>
    <property type="project" value="TreeGrafter"/>
</dbReference>
<evidence type="ECO:0000313" key="3">
    <source>
        <dbReference type="WBParaSite" id="ACOC_0001297701-mRNA-1"/>
    </source>
</evidence>
<dbReference type="AlphaFoldDB" id="A0A0R3Q1R3"/>
<protein>
    <submittedName>
        <fullName evidence="3">Ras-associating domain-containing protein</fullName>
    </submittedName>
</protein>
<keyword evidence="2" id="KW-1185">Reference proteome</keyword>
<name>A0A0R3Q1R3_ANGCS</name>
<dbReference type="Pfam" id="PF02995">
    <property type="entry name" value="DUF229"/>
    <property type="match status" value="1"/>
</dbReference>
<dbReference type="PANTHER" id="PTHR10974:SF1">
    <property type="entry name" value="FI08016P-RELATED"/>
    <property type="match status" value="1"/>
</dbReference>
<dbReference type="STRING" id="334426.A0A0R3Q1R3"/>
<dbReference type="WBParaSite" id="ACOC_0001297701-mRNA-1">
    <property type="protein sequence ID" value="ACOC_0001297701-mRNA-1"/>
    <property type="gene ID" value="ACOC_0001297701"/>
</dbReference>
<reference evidence="3" key="1">
    <citation type="submission" date="2017-02" db="UniProtKB">
        <authorList>
            <consortium name="WormBaseParasite"/>
        </authorList>
    </citation>
    <scope>IDENTIFICATION</scope>
</reference>
<proteinExistence type="predicted"/>
<dbReference type="OrthoDB" id="413313at2759"/>
<reference evidence="1 2" key="2">
    <citation type="submission" date="2018-11" db="EMBL/GenBank/DDBJ databases">
        <authorList>
            <consortium name="Pathogen Informatics"/>
        </authorList>
    </citation>
    <scope>NUCLEOTIDE SEQUENCE [LARGE SCALE GENOMIC DNA]</scope>
    <source>
        <strain evidence="1 2">Costa Rica</strain>
    </source>
</reference>
<dbReference type="OMA" id="MTHAHYQ"/>
<evidence type="ECO:0000313" key="2">
    <source>
        <dbReference type="Proteomes" id="UP000267027"/>
    </source>
</evidence>
<accession>A0A0R3Q1R3</accession>
<dbReference type="EMBL" id="UYYA01005366">
    <property type="protein sequence ID" value="VDM64563.1"/>
    <property type="molecule type" value="Genomic_DNA"/>
</dbReference>
<gene>
    <name evidence="1" type="ORF">ACOC_LOCUS12978</name>
</gene>
<dbReference type="InterPro" id="IPR004245">
    <property type="entry name" value="DUF229"/>
</dbReference>
<sequence>MDILHVPNDLTIEQNAKKRSLSIFRPIPENRTCAQHRVGVSALLPDPLISCVQAGVEPHWCTCLNWQYALNTPEERGIAEKLAQAVVMVINNQLKDVFHLCAELTMKELMDAKRLVPNESLLKYKDVKDRDGFVPDLSGSTKTSFAHYQLTFRTKPGDSIYEVAF</sequence>
<evidence type="ECO:0000313" key="1">
    <source>
        <dbReference type="EMBL" id="VDM64563.1"/>
    </source>
</evidence>
<dbReference type="PANTHER" id="PTHR10974">
    <property type="entry name" value="FI08016P-RELATED"/>
    <property type="match status" value="1"/>
</dbReference>